<comment type="caution">
    <text evidence="9">The sequence shown here is derived from an EMBL/GenBank/DDBJ whole genome shotgun (WGS) entry which is preliminary data.</text>
</comment>
<dbReference type="GO" id="GO:0005737">
    <property type="term" value="C:cytoplasm"/>
    <property type="evidence" value="ECO:0007669"/>
    <property type="project" value="UniProtKB-SubCell"/>
</dbReference>
<comment type="cofactor">
    <cofactor evidence="8">
        <name>a divalent metal cation</name>
        <dbReference type="ChEBI" id="CHEBI:60240"/>
    </cofactor>
</comment>
<reference evidence="9" key="1">
    <citation type="submission" date="2020-08" db="EMBL/GenBank/DDBJ databases">
        <title>Taxonomic study for Lactobacillus species isolated from hardwood bark.</title>
        <authorList>
            <person name="Tohno M."/>
            <person name="Tanizawa Y."/>
        </authorList>
    </citation>
    <scope>NUCLEOTIDE SEQUENCE</scope>
    <source>
        <strain evidence="9">B40</strain>
    </source>
</reference>
<keyword evidence="2 8" id="KW-0547">Nucleotide-binding</keyword>
<keyword evidence="3 8" id="KW-0418">Kinase</keyword>
<feature type="binding site" evidence="8">
    <location>
        <position position="146"/>
    </location>
    <ligand>
        <name>NAD(+)</name>
        <dbReference type="ChEBI" id="CHEBI:57540"/>
    </ligand>
</feature>
<evidence type="ECO:0000256" key="1">
    <source>
        <dbReference type="ARBA" id="ARBA00022679"/>
    </source>
</evidence>
<dbReference type="InterPro" id="IPR016064">
    <property type="entry name" value="NAD/diacylglycerol_kinase_sf"/>
</dbReference>
<dbReference type="GO" id="GO:0019674">
    <property type="term" value="P:NAD+ metabolic process"/>
    <property type="evidence" value="ECO:0007669"/>
    <property type="project" value="InterPro"/>
</dbReference>
<keyword evidence="10" id="KW-1185">Reference proteome</keyword>
<dbReference type="Gene3D" id="3.40.50.10330">
    <property type="entry name" value="Probable inorganic polyphosphate/atp-NAD kinase, domain 1"/>
    <property type="match status" value="1"/>
</dbReference>
<dbReference type="EC" id="2.7.1.23" evidence="8"/>
<keyword evidence="6 8" id="KW-0520">NAD</keyword>
<evidence type="ECO:0000256" key="7">
    <source>
        <dbReference type="ARBA" id="ARBA00047925"/>
    </source>
</evidence>
<gene>
    <name evidence="8" type="primary">nadK</name>
    <name evidence="9" type="ORF">LCB40_00920</name>
</gene>
<evidence type="ECO:0000313" key="10">
    <source>
        <dbReference type="Proteomes" id="UP000677218"/>
    </source>
</evidence>
<comment type="subcellular location">
    <subcellularLocation>
        <location evidence="8">Cytoplasm</location>
    </subcellularLocation>
</comment>
<accession>A0A916QHQ2</accession>
<dbReference type="EMBL" id="BMAY01000001">
    <property type="protein sequence ID" value="GFZ26212.1"/>
    <property type="molecule type" value="Genomic_DNA"/>
</dbReference>
<proteinExistence type="inferred from homology"/>
<organism evidence="9 10">
    <name type="scientific">Lactobacillus corticis</name>
    <dbReference type="NCBI Taxonomy" id="2201249"/>
    <lineage>
        <taxon>Bacteria</taxon>
        <taxon>Bacillati</taxon>
        <taxon>Bacillota</taxon>
        <taxon>Bacilli</taxon>
        <taxon>Lactobacillales</taxon>
        <taxon>Lactobacillaceae</taxon>
        <taxon>Lactobacillus</taxon>
    </lineage>
</organism>
<keyword evidence="1 8" id="KW-0808">Transferase</keyword>
<dbReference type="PANTHER" id="PTHR20275:SF0">
    <property type="entry name" value="NAD KINASE"/>
    <property type="match status" value="1"/>
</dbReference>
<dbReference type="GO" id="GO:0003951">
    <property type="term" value="F:NAD+ kinase activity"/>
    <property type="evidence" value="ECO:0007669"/>
    <property type="project" value="UniProtKB-UniRule"/>
</dbReference>
<dbReference type="Pfam" id="PF20143">
    <property type="entry name" value="NAD_kinase_C"/>
    <property type="match status" value="1"/>
</dbReference>
<keyword evidence="4 8" id="KW-0067">ATP-binding</keyword>
<dbReference type="SUPFAM" id="SSF111331">
    <property type="entry name" value="NAD kinase/diacylglycerol kinase-like"/>
    <property type="match status" value="1"/>
</dbReference>
<evidence type="ECO:0000313" key="9">
    <source>
        <dbReference type="EMBL" id="GFZ26212.1"/>
    </source>
</evidence>
<evidence type="ECO:0000256" key="8">
    <source>
        <dbReference type="HAMAP-Rule" id="MF_00361"/>
    </source>
</evidence>
<evidence type="ECO:0000256" key="5">
    <source>
        <dbReference type="ARBA" id="ARBA00022857"/>
    </source>
</evidence>
<feature type="binding site" evidence="8">
    <location>
        <begin position="45"/>
        <end position="46"/>
    </location>
    <ligand>
        <name>NAD(+)</name>
        <dbReference type="ChEBI" id="CHEBI:57540"/>
    </ligand>
</feature>
<keyword evidence="5 8" id="KW-0521">NADP</keyword>
<feature type="binding site" evidence="8">
    <location>
        <position position="148"/>
    </location>
    <ligand>
        <name>NAD(+)</name>
        <dbReference type="ChEBI" id="CHEBI:57540"/>
    </ligand>
</feature>
<evidence type="ECO:0000256" key="6">
    <source>
        <dbReference type="ARBA" id="ARBA00023027"/>
    </source>
</evidence>
<dbReference type="AlphaFoldDB" id="A0A916QHQ2"/>
<evidence type="ECO:0000256" key="2">
    <source>
        <dbReference type="ARBA" id="ARBA00022741"/>
    </source>
</evidence>
<dbReference type="InterPro" id="IPR017437">
    <property type="entry name" value="ATP-NAD_kinase_PpnK-typ_C"/>
</dbReference>
<dbReference type="Pfam" id="PF01513">
    <property type="entry name" value="NAD_kinase"/>
    <property type="match status" value="1"/>
</dbReference>
<evidence type="ECO:0000256" key="3">
    <source>
        <dbReference type="ARBA" id="ARBA00022777"/>
    </source>
</evidence>
<dbReference type="NCBIfam" id="NF003424">
    <property type="entry name" value="PRK04885.1"/>
    <property type="match status" value="1"/>
</dbReference>
<comment type="catalytic activity">
    <reaction evidence="7 8">
        <text>NAD(+) + ATP = ADP + NADP(+) + H(+)</text>
        <dbReference type="Rhea" id="RHEA:18629"/>
        <dbReference type="ChEBI" id="CHEBI:15378"/>
        <dbReference type="ChEBI" id="CHEBI:30616"/>
        <dbReference type="ChEBI" id="CHEBI:57540"/>
        <dbReference type="ChEBI" id="CHEBI:58349"/>
        <dbReference type="ChEBI" id="CHEBI:456216"/>
        <dbReference type="EC" id="2.7.1.23"/>
    </reaction>
</comment>
<sequence>MKVGIVHNDQPKTLQVVAHLMQLLKRYELPIDNKYPDVVITVGGDGTFISAVHKYIDQIDSIRFIGVHTGHLGFYTDWRNFDIDKMVQVLARKEADTISYPLLEVSLFSDQGQKTQLAVNESTLRRIAQTLEADVFVDRTLFENFRGDGLCVATPMGSTAYSKSLGGAIIQPNLRALQMTEIASLNNQVFRTLHSPMVIGPEEWITVKFESTDDIVITVDGKQLDASGINKIVYRISDHKIHFDRFGHHHFWTRVQDAFIGMPHANI</sequence>
<evidence type="ECO:0000256" key="4">
    <source>
        <dbReference type="ARBA" id="ARBA00022840"/>
    </source>
</evidence>
<keyword evidence="8" id="KW-0963">Cytoplasm</keyword>
<feature type="binding site" evidence="8">
    <location>
        <begin position="120"/>
        <end position="121"/>
    </location>
    <ligand>
        <name>NAD(+)</name>
        <dbReference type="ChEBI" id="CHEBI:57540"/>
    </ligand>
</feature>
<dbReference type="GO" id="GO:0006741">
    <property type="term" value="P:NADP+ biosynthetic process"/>
    <property type="evidence" value="ECO:0007669"/>
    <property type="project" value="UniProtKB-UniRule"/>
</dbReference>
<dbReference type="GO" id="GO:0005524">
    <property type="term" value="F:ATP binding"/>
    <property type="evidence" value="ECO:0007669"/>
    <property type="project" value="UniProtKB-KW"/>
</dbReference>
<dbReference type="InterPro" id="IPR002504">
    <property type="entry name" value="NADK"/>
</dbReference>
<protein>
    <recommendedName>
        <fullName evidence="8">NAD kinase</fullName>
        <ecNumber evidence="8">2.7.1.23</ecNumber>
    </recommendedName>
    <alternativeName>
        <fullName evidence="8">ATP-dependent NAD kinase</fullName>
    </alternativeName>
</protein>
<dbReference type="RefSeq" id="WP_212779923.1">
    <property type="nucleotide sequence ID" value="NZ_BMAY01000001.1"/>
</dbReference>
<feature type="active site" description="Proton acceptor" evidence="8">
    <location>
        <position position="45"/>
    </location>
</feature>
<name>A0A916QHQ2_9LACO</name>
<comment type="function">
    <text evidence="8">Involved in the regulation of the intracellular balance of NAD and NADP, and is a key enzyme in the biosynthesis of NADP. Catalyzes specifically the phosphorylation on 2'-hydroxyl of the adenosine moiety of NAD to yield NADP.</text>
</comment>
<comment type="caution">
    <text evidence="8">Lacks conserved residue(s) required for the propagation of feature annotation.</text>
</comment>
<dbReference type="GO" id="GO:0051287">
    <property type="term" value="F:NAD binding"/>
    <property type="evidence" value="ECO:0007669"/>
    <property type="project" value="UniProtKB-ARBA"/>
</dbReference>
<dbReference type="InterPro" id="IPR017438">
    <property type="entry name" value="ATP-NAD_kinase_N"/>
</dbReference>
<dbReference type="Gene3D" id="2.60.200.30">
    <property type="entry name" value="Probable inorganic polyphosphate/atp-NAD kinase, domain 2"/>
    <property type="match status" value="1"/>
</dbReference>
<dbReference type="Proteomes" id="UP000677218">
    <property type="component" value="Unassembled WGS sequence"/>
</dbReference>
<comment type="similarity">
    <text evidence="8">Belongs to the NAD kinase family.</text>
</comment>
<feature type="binding site" evidence="8">
    <location>
        <position position="183"/>
    </location>
    <ligand>
        <name>NAD(+)</name>
        <dbReference type="ChEBI" id="CHEBI:57540"/>
    </ligand>
</feature>
<dbReference type="PANTHER" id="PTHR20275">
    <property type="entry name" value="NAD KINASE"/>
    <property type="match status" value="1"/>
</dbReference>
<dbReference type="HAMAP" id="MF_00361">
    <property type="entry name" value="NAD_kinase"/>
    <property type="match status" value="1"/>
</dbReference>
<feature type="binding site" evidence="8">
    <location>
        <begin position="159"/>
        <end position="164"/>
    </location>
    <ligand>
        <name>NAD(+)</name>
        <dbReference type="ChEBI" id="CHEBI:57540"/>
    </ligand>
</feature>
<dbReference type="GO" id="GO:0046872">
    <property type="term" value="F:metal ion binding"/>
    <property type="evidence" value="ECO:0007669"/>
    <property type="project" value="UniProtKB-UniRule"/>
</dbReference>